<proteinExistence type="predicted"/>
<dbReference type="AlphaFoldDB" id="A0A0Q0XGK9"/>
<organism evidence="1 2">
    <name type="scientific">Flagellimonas eckloniae</name>
    <dbReference type="NCBI Taxonomy" id="346185"/>
    <lineage>
        <taxon>Bacteria</taxon>
        <taxon>Pseudomonadati</taxon>
        <taxon>Bacteroidota</taxon>
        <taxon>Flavobacteriia</taxon>
        <taxon>Flavobacteriales</taxon>
        <taxon>Flavobacteriaceae</taxon>
        <taxon>Flagellimonas</taxon>
    </lineage>
</organism>
<keyword evidence="2" id="KW-1185">Reference proteome</keyword>
<dbReference type="Proteomes" id="UP000050827">
    <property type="component" value="Unassembled WGS sequence"/>
</dbReference>
<dbReference type="EMBL" id="LCTZ01000002">
    <property type="protein sequence ID" value="KQC30232.1"/>
    <property type="molecule type" value="Genomic_DNA"/>
</dbReference>
<name>A0A0Q0XGK9_9FLAO</name>
<comment type="caution">
    <text evidence="1">The sequence shown here is derived from an EMBL/GenBank/DDBJ whole genome shotgun (WGS) entry which is preliminary data.</text>
</comment>
<evidence type="ECO:0000313" key="1">
    <source>
        <dbReference type="EMBL" id="KQC30232.1"/>
    </source>
</evidence>
<gene>
    <name evidence="1" type="ORF">AAY42_10370</name>
</gene>
<protein>
    <submittedName>
        <fullName evidence="1">Uncharacterized protein</fullName>
    </submittedName>
</protein>
<evidence type="ECO:0000313" key="2">
    <source>
        <dbReference type="Proteomes" id="UP000050827"/>
    </source>
</evidence>
<reference evidence="1 2" key="1">
    <citation type="submission" date="2015-04" db="EMBL/GenBank/DDBJ databases">
        <title>Complete genome of flavobacterium.</title>
        <authorList>
            <person name="Kwon Y.M."/>
            <person name="Kim S.-J."/>
        </authorList>
    </citation>
    <scope>NUCLEOTIDE SEQUENCE [LARGE SCALE GENOMIC DNA]</scope>
    <source>
        <strain evidence="1 2">DK169</strain>
    </source>
</reference>
<sequence>MLVQTINLKNNERMKKFFLLIVLLAFSCQRNNDSLKHSLMNQDWEFKMISSGDNRPNFGPTNDSIHFIPILLNQGFELEEIREHFNWTKKSFDEKVETLYESEFLKKDERGIVKANVLIFTIEDGITIRKSILPVVQEITESIIARYKFIVSKTKQIDCLKDFDFEAISLYMLSNILLDDGQIENVEREYLKVERPLRGGKRYYAAYLGKEKGSLYESFGIYGNQMEGYEGFSLCRYGNQRWLPEVMKTNESLKWQYKDSLKRKELNIPVITEACNQELLWVANDFKPELLRLLRKYDSTLRKGYLEFTNSSQLNYEEYFIWLYHILYTEITENLIDRELIEIPEDKVSFYILQF</sequence>
<dbReference type="STRING" id="346185.AAY42_10370"/>
<accession>A0A0Q0XGK9</accession>